<evidence type="ECO:0000313" key="2">
    <source>
        <dbReference type="EMBL" id="MET3589554.1"/>
    </source>
</evidence>
<dbReference type="Proteomes" id="UP001549086">
    <property type="component" value="Unassembled WGS sequence"/>
</dbReference>
<evidence type="ECO:0000259" key="1">
    <source>
        <dbReference type="Pfam" id="PF14355"/>
    </source>
</evidence>
<organism evidence="2 3">
    <name type="scientific">Bartonella silvatica</name>
    <dbReference type="NCBI Taxonomy" id="357760"/>
    <lineage>
        <taxon>Bacteria</taxon>
        <taxon>Pseudomonadati</taxon>
        <taxon>Pseudomonadota</taxon>
        <taxon>Alphaproteobacteria</taxon>
        <taxon>Hyphomicrobiales</taxon>
        <taxon>Bartonellaceae</taxon>
        <taxon>Bartonella</taxon>
    </lineage>
</organism>
<dbReference type="InterPro" id="IPR026001">
    <property type="entry name" value="Abi-like_C"/>
</dbReference>
<comment type="caution">
    <text evidence="2">The sequence shown here is derived from an EMBL/GenBank/DDBJ whole genome shotgun (WGS) entry which is preliminary data.</text>
</comment>
<dbReference type="EMBL" id="JBEPLI010000004">
    <property type="protein sequence ID" value="MET3589554.1"/>
    <property type="molecule type" value="Genomic_DNA"/>
</dbReference>
<sequence length="74" mass="8400">MGIQPKKLDDKHVRNIVSGLYEVVNNIMQLRNRKSAAHGKSEQQLKQCRLLPRHARLTLNAAHIVATYILETLG</sequence>
<dbReference type="Pfam" id="PF14355">
    <property type="entry name" value="Abi_C"/>
    <property type="match status" value="1"/>
</dbReference>
<evidence type="ECO:0000313" key="3">
    <source>
        <dbReference type="Proteomes" id="UP001549086"/>
    </source>
</evidence>
<accession>A0ABV2HGI1</accession>
<feature type="domain" description="Abortive infection protein-like C-terminal" evidence="1">
    <location>
        <begin position="4"/>
        <end position="71"/>
    </location>
</feature>
<name>A0ABV2HGI1_9HYPH</name>
<dbReference type="RefSeq" id="WP_354189216.1">
    <property type="nucleotide sequence ID" value="NZ_JBEPLI010000004.1"/>
</dbReference>
<keyword evidence="3" id="KW-1185">Reference proteome</keyword>
<gene>
    <name evidence="2" type="ORF">ABID23_000638</name>
</gene>
<reference evidence="2 3" key="1">
    <citation type="submission" date="2024-06" db="EMBL/GenBank/DDBJ databases">
        <title>Genomic Encyclopedia of Type Strains, Phase IV (KMG-IV): sequencing the most valuable type-strain genomes for metagenomic binning, comparative biology and taxonomic classification.</title>
        <authorList>
            <person name="Goeker M."/>
        </authorList>
    </citation>
    <scope>NUCLEOTIDE SEQUENCE [LARGE SCALE GENOMIC DNA]</scope>
    <source>
        <strain evidence="2 3">DSM 23649</strain>
    </source>
</reference>
<proteinExistence type="predicted"/>
<protein>
    <recommendedName>
        <fullName evidence="1">Abortive infection protein-like C-terminal domain-containing protein</fullName>
    </recommendedName>
</protein>